<evidence type="ECO:0000313" key="1">
    <source>
        <dbReference type="EMBL" id="MCR6485029.1"/>
    </source>
</evidence>
<dbReference type="EMBL" id="JAMXQV010000009">
    <property type="protein sequence ID" value="MCR6485029.1"/>
    <property type="molecule type" value="Genomic_DNA"/>
</dbReference>
<dbReference type="AlphaFoldDB" id="A0A9X2NE47"/>
<keyword evidence="2" id="KW-1185">Reference proteome</keyword>
<organism evidence="1 2">
    <name type="scientific">Amycolatopsis iheyensis</name>
    <dbReference type="NCBI Taxonomy" id="2945988"/>
    <lineage>
        <taxon>Bacteria</taxon>
        <taxon>Bacillati</taxon>
        <taxon>Actinomycetota</taxon>
        <taxon>Actinomycetes</taxon>
        <taxon>Pseudonocardiales</taxon>
        <taxon>Pseudonocardiaceae</taxon>
        <taxon>Amycolatopsis</taxon>
    </lineage>
</organism>
<dbReference type="Proteomes" id="UP001144096">
    <property type="component" value="Unassembled WGS sequence"/>
</dbReference>
<reference evidence="1" key="1">
    <citation type="submission" date="2022-06" db="EMBL/GenBank/DDBJ databases">
        <title>Amycolatopsis iheyaensis sp. nov., a new species of the genus Amycolatopsis isolated from soil in Iheya island, Japan.</title>
        <authorList>
            <person name="Ngamcharungchit C."/>
            <person name="Kanto H."/>
            <person name="Take A."/>
            <person name="Intra B."/>
            <person name="Matsumoto A."/>
            <person name="Panbangred W."/>
            <person name="Inahashi Y."/>
        </authorList>
    </citation>
    <scope>NUCLEOTIDE SEQUENCE</scope>
    <source>
        <strain evidence="1">OK19-0408</strain>
    </source>
</reference>
<proteinExistence type="predicted"/>
<accession>A0A9X2NE47</accession>
<protein>
    <submittedName>
        <fullName evidence="1">Uncharacterized protein</fullName>
    </submittedName>
</protein>
<gene>
    <name evidence="1" type="ORF">M8542_19565</name>
</gene>
<dbReference type="RefSeq" id="WP_257921644.1">
    <property type="nucleotide sequence ID" value="NZ_JAMXQV010000009.1"/>
</dbReference>
<evidence type="ECO:0000313" key="2">
    <source>
        <dbReference type="Proteomes" id="UP001144096"/>
    </source>
</evidence>
<name>A0A9X2NE47_9PSEU</name>
<comment type="caution">
    <text evidence="1">The sequence shown here is derived from an EMBL/GenBank/DDBJ whole genome shotgun (WGS) entry which is preliminary data.</text>
</comment>
<sequence>MADAVHEVRALVRDEGRLRQAVQRDQALRYDRDTAVELRERLDDLLESITALARDDQLWHVMAETADEPLTDEQFSTFADLAAGDLARLLEVFGYHCPPPPPVDELVDDTLDALGAARAVEGDRAALVWAARWHLITFGMRVRRQIELAPPAAAPSTVRRVARHAGSVARQLLPLALSVAVGVTTGGALAGAVPVAVKTAEKLAEHGTKLASEGFIGWLSRRRAASGEAEAETPPVDADPLHVHVAALFTVLGAIRADVGLLGHVVEHGQVGVSVLETHERHLARFRRHGKRIGELLQDRQWQNLRLRGALHRLDEAVDEAFEAANSLYRNPHRVAEAAEELERVARELHDALDAVVAN</sequence>